<comment type="caution">
    <text evidence="1">The sequence shown here is derived from an EMBL/GenBank/DDBJ whole genome shotgun (WGS) entry which is preliminary data.</text>
</comment>
<evidence type="ECO:0000313" key="2">
    <source>
        <dbReference type="Proteomes" id="UP001162060"/>
    </source>
</evidence>
<dbReference type="AlphaFoldDB" id="A0AAV1TF67"/>
<gene>
    <name evidence="1" type="ORF">PM001_LOCUS5708</name>
</gene>
<proteinExistence type="predicted"/>
<organism evidence="1 2">
    <name type="scientific">Peronospora matthiolae</name>
    <dbReference type="NCBI Taxonomy" id="2874970"/>
    <lineage>
        <taxon>Eukaryota</taxon>
        <taxon>Sar</taxon>
        <taxon>Stramenopiles</taxon>
        <taxon>Oomycota</taxon>
        <taxon>Peronosporomycetes</taxon>
        <taxon>Peronosporales</taxon>
        <taxon>Peronosporaceae</taxon>
        <taxon>Peronospora</taxon>
    </lineage>
</organism>
<reference evidence="1" key="1">
    <citation type="submission" date="2024-01" db="EMBL/GenBank/DDBJ databases">
        <authorList>
            <person name="Webb A."/>
        </authorList>
    </citation>
    <scope>NUCLEOTIDE SEQUENCE</scope>
    <source>
        <strain evidence="1">Pm1</strain>
    </source>
</reference>
<name>A0AAV1TF67_9STRA</name>
<dbReference type="Proteomes" id="UP001162060">
    <property type="component" value="Unassembled WGS sequence"/>
</dbReference>
<protein>
    <submittedName>
        <fullName evidence="1">Uncharacterized protein</fullName>
    </submittedName>
</protein>
<accession>A0AAV1TF67</accession>
<sequence>MVDDRQWCDDAHDAAPRRLCSYKDMVTSIEVTIADGKKIRVGGTKSVCSKDNEGKRIRMLSVLHILDLIDDCCQLVSLQNADSTLSLSAHRVTPGWKFGKSYTLGR</sequence>
<dbReference type="EMBL" id="CAKLBY020000047">
    <property type="protein sequence ID" value="CAK7918017.1"/>
    <property type="molecule type" value="Genomic_DNA"/>
</dbReference>
<evidence type="ECO:0000313" key="1">
    <source>
        <dbReference type="EMBL" id="CAK7918017.1"/>
    </source>
</evidence>